<evidence type="ECO:0000313" key="1">
    <source>
        <dbReference type="EMBL" id="NVF13455.1"/>
    </source>
</evidence>
<organism evidence="1 2">
    <name type="scientific">Vreelandella maris</name>
    <dbReference type="NCBI Taxonomy" id="2729617"/>
    <lineage>
        <taxon>Bacteria</taxon>
        <taxon>Pseudomonadati</taxon>
        <taxon>Pseudomonadota</taxon>
        <taxon>Gammaproteobacteria</taxon>
        <taxon>Oceanospirillales</taxon>
        <taxon>Halomonadaceae</taxon>
        <taxon>Vreelandella</taxon>
    </lineage>
</organism>
<sequence length="355" mass="37072">MTRLASVESAINDVSDTQNAIAGFALTTGRLPCADANQDGVEDCPAVAGGFPYLTVGIGAPLRNAYGYDYRYVVYARRDNTPMNDAELTKASDRWQPTLVSGLPPVAELTAMESITPTDLCRALGVAQASTVNDQSLSLEYLAASEVVAYVLVNPGQADRNGNGSLFDGVNTDGLSVEHPLRRSSRDYDDSVSVVRFNQLWEQLGCSAQLATAGHAHPNVQSMLAMFRQTIRDYRAQLALVEEMAFADNFQTGASIASASASVAAAAATAPTATASAINTAGATAAAVGASVGAISGNTALVGTATAAQLVAIDNLNKVRDQLDELDLLIKDLDELHDSVDDNVVAADNDALSAR</sequence>
<name>A0A7Y6V812_9GAMM</name>
<evidence type="ECO:0000313" key="2">
    <source>
        <dbReference type="Proteomes" id="UP000589984"/>
    </source>
</evidence>
<dbReference type="EMBL" id="JABWCV010000004">
    <property type="protein sequence ID" value="NVF13455.1"/>
    <property type="molecule type" value="Genomic_DNA"/>
</dbReference>
<dbReference type="RefSeq" id="WP_176302570.1">
    <property type="nucleotide sequence ID" value="NZ_JABWCV010000004.1"/>
</dbReference>
<dbReference type="Proteomes" id="UP000589984">
    <property type="component" value="Unassembled WGS sequence"/>
</dbReference>
<proteinExistence type="predicted"/>
<accession>A0A7Y6V812</accession>
<keyword evidence="2" id="KW-1185">Reference proteome</keyword>
<protein>
    <submittedName>
        <fullName evidence="1">Uncharacterized protein</fullName>
    </submittedName>
</protein>
<reference evidence="1 2" key="1">
    <citation type="submission" date="2020-06" db="EMBL/GenBank/DDBJ databases">
        <title>Halomonas sp. QX-1 draft genome sequence.</title>
        <authorList>
            <person name="Qiu X."/>
        </authorList>
    </citation>
    <scope>NUCLEOTIDE SEQUENCE [LARGE SCALE GENOMIC DNA]</scope>
    <source>
        <strain evidence="1 2">QX-1</strain>
    </source>
</reference>
<comment type="caution">
    <text evidence="1">The sequence shown here is derived from an EMBL/GenBank/DDBJ whole genome shotgun (WGS) entry which is preliminary data.</text>
</comment>
<dbReference type="AlphaFoldDB" id="A0A7Y6V812"/>
<gene>
    <name evidence="1" type="ORF">HUO07_04615</name>
</gene>